<reference evidence="2" key="1">
    <citation type="journal article" date="2018" name="DNA Res.">
        <title>Multiple hybrid de novo genome assembly of finger millet, an orphan allotetraploid crop.</title>
        <authorList>
            <person name="Hatakeyama M."/>
            <person name="Aluri S."/>
            <person name="Balachadran M.T."/>
            <person name="Sivarajan S.R."/>
            <person name="Patrignani A."/>
            <person name="Gruter S."/>
            <person name="Poveda L."/>
            <person name="Shimizu-Inatsugi R."/>
            <person name="Baeten J."/>
            <person name="Francoijs K.J."/>
            <person name="Nataraja K.N."/>
            <person name="Reddy Y.A.N."/>
            <person name="Phadnis S."/>
            <person name="Ravikumar R.L."/>
            <person name="Schlapbach R."/>
            <person name="Sreeman S.M."/>
            <person name="Shimizu K.K."/>
        </authorList>
    </citation>
    <scope>NUCLEOTIDE SEQUENCE</scope>
</reference>
<name>A0AAV5BK84_ELECO</name>
<protein>
    <submittedName>
        <fullName evidence="2">Uncharacterized protein</fullName>
    </submittedName>
</protein>
<dbReference type="Proteomes" id="UP001054889">
    <property type="component" value="Unassembled WGS sequence"/>
</dbReference>
<accession>A0AAV5BK84</accession>
<gene>
    <name evidence="2" type="primary">ga02584</name>
    <name evidence="2" type="ORF">PR202_ga02584</name>
</gene>
<evidence type="ECO:0000313" key="3">
    <source>
        <dbReference type="Proteomes" id="UP001054889"/>
    </source>
</evidence>
<evidence type="ECO:0000256" key="1">
    <source>
        <dbReference type="SAM" id="MobiDB-lite"/>
    </source>
</evidence>
<organism evidence="2 3">
    <name type="scientific">Eleusine coracana subsp. coracana</name>
    <dbReference type="NCBI Taxonomy" id="191504"/>
    <lineage>
        <taxon>Eukaryota</taxon>
        <taxon>Viridiplantae</taxon>
        <taxon>Streptophyta</taxon>
        <taxon>Embryophyta</taxon>
        <taxon>Tracheophyta</taxon>
        <taxon>Spermatophyta</taxon>
        <taxon>Magnoliopsida</taxon>
        <taxon>Liliopsida</taxon>
        <taxon>Poales</taxon>
        <taxon>Poaceae</taxon>
        <taxon>PACMAD clade</taxon>
        <taxon>Chloridoideae</taxon>
        <taxon>Cynodonteae</taxon>
        <taxon>Eleusininae</taxon>
        <taxon>Eleusine</taxon>
    </lineage>
</organism>
<proteinExistence type="predicted"/>
<keyword evidence="3" id="KW-1185">Reference proteome</keyword>
<evidence type="ECO:0000313" key="2">
    <source>
        <dbReference type="EMBL" id="GJM86700.1"/>
    </source>
</evidence>
<dbReference type="EMBL" id="BQKI01000001">
    <property type="protein sequence ID" value="GJM86700.1"/>
    <property type="molecule type" value="Genomic_DNA"/>
</dbReference>
<feature type="compositionally biased region" description="Gly residues" evidence="1">
    <location>
        <begin position="56"/>
        <end position="67"/>
    </location>
</feature>
<feature type="region of interest" description="Disordered" evidence="1">
    <location>
        <begin position="49"/>
        <end position="91"/>
    </location>
</feature>
<comment type="caution">
    <text evidence="2">The sequence shown here is derived from an EMBL/GenBank/DDBJ whole genome shotgun (WGS) entry which is preliminary data.</text>
</comment>
<sequence>MLWPSTIVVEDERRAALPAEEERRAILPTEEETGGGCSAGSACLALAEHRGDGGEETGGLAGGGGEAAGLPDEGGDRRMAATAKGERKAAR</sequence>
<dbReference type="AlphaFoldDB" id="A0AAV5BK84"/>
<reference evidence="2" key="2">
    <citation type="submission" date="2021-12" db="EMBL/GenBank/DDBJ databases">
        <title>Resequencing data analysis of finger millet.</title>
        <authorList>
            <person name="Hatakeyama M."/>
            <person name="Aluri S."/>
            <person name="Balachadran M.T."/>
            <person name="Sivarajan S.R."/>
            <person name="Poveda L."/>
            <person name="Shimizu-Inatsugi R."/>
            <person name="Schlapbach R."/>
            <person name="Sreeman S.M."/>
            <person name="Shimizu K.K."/>
        </authorList>
    </citation>
    <scope>NUCLEOTIDE SEQUENCE</scope>
</reference>
<feature type="compositionally biased region" description="Basic and acidic residues" evidence="1">
    <location>
        <begin position="74"/>
        <end position="91"/>
    </location>
</feature>